<keyword evidence="1" id="KW-1133">Transmembrane helix</keyword>
<evidence type="ECO:0000313" key="3">
    <source>
        <dbReference type="EMBL" id="OGK43552.1"/>
    </source>
</evidence>
<name>A0A1F7IJM0_9BACT</name>
<dbReference type="Pfam" id="PF13399">
    <property type="entry name" value="LytR_C"/>
    <property type="match status" value="1"/>
</dbReference>
<keyword evidence="1" id="KW-0472">Membrane</keyword>
<evidence type="ECO:0000313" key="4">
    <source>
        <dbReference type="Proteomes" id="UP000178040"/>
    </source>
</evidence>
<comment type="caution">
    <text evidence="3">The sequence shown here is derived from an EMBL/GenBank/DDBJ whole genome shotgun (WGS) entry which is preliminary data.</text>
</comment>
<organism evidence="3 4">
    <name type="scientific">Candidatus Roizmanbacteria bacterium RIFCSPLOWO2_01_FULL_37_16</name>
    <dbReference type="NCBI Taxonomy" id="1802058"/>
    <lineage>
        <taxon>Bacteria</taxon>
        <taxon>Candidatus Roizmaniibacteriota</taxon>
    </lineage>
</organism>
<evidence type="ECO:0000256" key="1">
    <source>
        <dbReference type="SAM" id="Phobius"/>
    </source>
</evidence>
<reference evidence="3 4" key="1">
    <citation type="journal article" date="2016" name="Nat. Commun.">
        <title>Thousands of microbial genomes shed light on interconnected biogeochemical processes in an aquifer system.</title>
        <authorList>
            <person name="Anantharaman K."/>
            <person name="Brown C.T."/>
            <person name="Hug L.A."/>
            <person name="Sharon I."/>
            <person name="Castelle C.J."/>
            <person name="Probst A.J."/>
            <person name="Thomas B.C."/>
            <person name="Singh A."/>
            <person name="Wilkins M.J."/>
            <person name="Karaoz U."/>
            <person name="Brodie E.L."/>
            <person name="Williams K.H."/>
            <person name="Hubbard S.S."/>
            <person name="Banfield J.F."/>
        </authorList>
    </citation>
    <scope>NUCLEOTIDE SEQUENCE [LARGE SCALE GENOMIC DNA]</scope>
</reference>
<feature type="transmembrane region" description="Helical" evidence="1">
    <location>
        <begin position="15"/>
        <end position="36"/>
    </location>
</feature>
<accession>A0A1F7IJM0</accession>
<protein>
    <recommendedName>
        <fullName evidence="2">LytR/CpsA/Psr regulator C-terminal domain-containing protein</fullName>
    </recommendedName>
</protein>
<dbReference type="InterPro" id="IPR027381">
    <property type="entry name" value="LytR/CpsA/Psr_C"/>
</dbReference>
<feature type="domain" description="LytR/CpsA/Psr regulator C-terminal" evidence="2">
    <location>
        <begin position="150"/>
        <end position="238"/>
    </location>
</feature>
<sequence length="238" mass="25944">MNDSVVVLAQMKEKIPIKVIILVVFILTLGAAFYFFQKYQSAKKLLQGARQPAQLDKEKLIKEVGKLIELPREEATVAVISDREKLKDQPFFQNAQNGDRVLIFTNAKKAILYRPSSNKIIEVAPINLGSPSASMQSDNSTISPTQKVGVKVAIYNGTKIAGLAAQTEKDLKEKVAGIEVVEKGNTVGDYNSTIIVDISGRNKKTVEQIAQGIEGEVVEILPAGEKKPEADILVIVGK</sequence>
<dbReference type="Gene3D" id="3.30.70.2390">
    <property type="match status" value="1"/>
</dbReference>
<gene>
    <name evidence="3" type="ORF">A3B40_00005</name>
</gene>
<evidence type="ECO:0000259" key="2">
    <source>
        <dbReference type="Pfam" id="PF13399"/>
    </source>
</evidence>
<dbReference type="Proteomes" id="UP000178040">
    <property type="component" value="Unassembled WGS sequence"/>
</dbReference>
<dbReference type="EMBL" id="MGAI01000047">
    <property type="protein sequence ID" value="OGK43552.1"/>
    <property type="molecule type" value="Genomic_DNA"/>
</dbReference>
<keyword evidence="1" id="KW-0812">Transmembrane</keyword>
<proteinExistence type="predicted"/>
<dbReference type="AlphaFoldDB" id="A0A1F7IJM0"/>